<dbReference type="GO" id="GO:0017177">
    <property type="term" value="C:glucosidase II complex"/>
    <property type="evidence" value="ECO:0007669"/>
    <property type="project" value="TreeGrafter"/>
</dbReference>
<sequence>MPRRKMGKLHVSSLALLFSVVSIGANAASEAPRPRGVGPEFAKFYKDAEAFTCISNPTIKLDVSRLNDDYCDCPDGSDEPGTSACSYISPLSPPQPSRVRVGQFNETLALPGYYCKNKGHLPSYIPFTNVNDGVCDYEQCCDGSDEFEGVGGVKCEDRCAKIGKEWRKQDEARQKSLGAANKKRRELMTEAARLKKEVEDRIQTLQAQLEGAEIKVASLEKNVAEIERQEKGKVIKGAGQGGKLTILTSLAKERIQEFVDNLSRVKGERDTARSRIEELEGILRTFKEEYNPNFNDEGVKRAVKAWEDYAAQDRPGPDSAKDRDLDELLKPDSESAIKWDDYENSEESDVDVLYKFEEYLPEPVRAWVDSKLRDLRVLLIENGILADPHTDSPESKAVTDARAQLSTARSDLETSKRELSEHREDLTKDYGPDDVFRALKSVCVSKDSGEYTYEFCYFAATTQKRKGGGAGGTGMGNFARLERVIVDEDLPPDGKGLGSGERWALKYENGQHCWNGPNRSTTVILACAEQDEIWKIVEEEKCIYRMEVGSPAVCESRFGPKKDGPEHNEL</sequence>
<dbReference type="PANTHER" id="PTHR12630">
    <property type="entry name" value="N-LINKED OLIGOSACCHARIDE PROCESSING"/>
    <property type="match status" value="1"/>
</dbReference>
<dbReference type="InterPro" id="IPR044865">
    <property type="entry name" value="MRH_dom"/>
</dbReference>
<dbReference type="OrthoDB" id="28322at2759"/>
<feature type="region of interest" description="Disordered" evidence="6">
    <location>
        <begin position="403"/>
        <end position="425"/>
    </location>
</feature>
<name>A0A9P4UYD5_9PLEO</name>
<protein>
    <recommendedName>
        <fullName evidence="1">Glucosidase 2 subunit beta</fullName>
    </recommendedName>
</protein>
<keyword evidence="3" id="KW-0256">Endoplasmic reticulum</keyword>
<evidence type="ECO:0000256" key="2">
    <source>
        <dbReference type="ARBA" id="ARBA00022729"/>
    </source>
</evidence>
<evidence type="ECO:0000256" key="1">
    <source>
        <dbReference type="ARBA" id="ARBA00022387"/>
    </source>
</evidence>
<dbReference type="InterPro" id="IPR039794">
    <property type="entry name" value="Gtb1-like"/>
</dbReference>
<gene>
    <name evidence="9" type="ORF">EJ04DRAFT_296830</name>
</gene>
<dbReference type="PANTHER" id="PTHR12630:SF1">
    <property type="entry name" value="GLUCOSIDASE 2 SUBUNIT BETA"/>
    <property type="match status" value="1"/>
</dbReference>
<dbReference type="InterPro" id="IPR036607">
    <property type="entry name" value="PRKCSH"/>
</dbReference>
<dbReference type="PROSITE" id="PS51914">
    <property type="entry name" value="MRH"/>
    <property type="match status" value="1"/>
</dbReference>
<dbReference type="SUPFAM" id="SSF50911">
    <property type="entry name" value="Mannose 6-phosphate receptor domain"/>
    <property type="match status" value="1"/>
</dbReference>
<proteinExistence type="predicted"/>
<dbReference type="InterPro" id="IPR009011">
    <property type="entry name" value="Man6P_isomerase_rcpt-bd_dom_sf"/>
</dbReference>
<evidence type="ECO:0000256" key="7">
    <source>
        <dbReference type="SAM" id="SignalP"/>
    </source>
</evidence>
<evidence type="ECO:0000313" key="10">
    <source>
        <dbReference type="Proteomes" id="UP000799444"/>
    </source>
</evidence>
<feature type="chain" id="PRO_5040436011" description="Glucosidase 2 subunit beta" evidence="7">
    <location>
        <begin position="28"/>
        <end position="570"/>
    </location>
</feature>
<evidence type="ECO:0000259" key="8">
    <source>
        <dbReference type="PROSITE" id="PS51914"/>
    </source>
</evidence>
<keyword evidence="10" id="KW-1185">Reference proteome</keyword>
<evidence type="ECO:0000256" key="6">
    <source>
        <dbReference type="SAM" id="MobiDB-lite"/>
    </source>
</evidence>
<keyword evidence="5" id="KW-0175">Coiled coil</keyword>
<comment type="caution">
    <text evidence="9">The sequence shown here is derived from an EMBL/GenBank/DDBJ whole genome shotgun (WGS) entry which is preliminary data.</text>
</comment>
<evidence type="ECO:0000313" key="9">
    <source>
        <dbReference type="EMBL" id="KAF2733062.1"/>
    </source>
</evidence>
<feature type="compositionally biased region" description="Basic and acidic residues" evidence="6">
    <location>
        <begin position="410"/>
        <end position="425"/>
    </location>
</feature>
<reference evidence="9" key="1">
    <citation type="journal article" date="2020" name="Stud. Mycol.">
        <title>101 Dothideomycetes genomes: a test case for predicting lifestyles and emergence of pathogens.</title>
        <authorList>
            <person name="Haridas S."/>
            <person name="Albert R."/>
            <person name="Binder M."/>
            <person name="Bloem J."/>
            <person name="Labutti K."/>
            <person name="Salamov A."/>
            <person name="Andreopoulos B."/>
            <person name="Baker S."/>
            <person name="Barry K."/>
            <person name="Bills G."/>
            <person name="Bluhm B."/>
            <person name="Cannon C."/>
            <person name="Castanera R."/>
            <person name="Culley D."/>
            <person name="Daum C."/>
            <person name="Ezra D."/>
            <person name="Gonzalez J."/>
            <person name="Henrissat B."/>
            <person name="Kuo A."/>
            <person name="Liang C."/>
            <person name="Lipzen A."/>
            <person name="Lutzoni F."/>
            <person name="Magnuson J."/>
            <person name="Mondo S."/>
            <person name="Nolan M."/>
            <person name="Ohm R."/>
            <person name="Pangilinan J."/>
            <person name="Park H.-J."/>
            <person name="Ramirez L."/>
            <person name="Alfaro M."/>
            <person name="Sun H."/>
            <person name="Tritt A."/>
            <person name="Yoshinaga Y."/>
            <person name="Zwiers L.-H."/>
            <person name="Turgeon B."/>
            <person name="Goodwin S."/>
            <person name="Spatafora J."/>
            <person name="Crous P."/>
            <person name="Grigoriev I."/>
        </authorList>
    </citation>
    <scope>NUCLEOTIDE SEQUENCE</scope>
    <source>
        <strain evidence="9">CBS 125425</strain>
    </source>
</reference>
<organism evidence="9 10">
    <name type="scientific">Polyplosphaeria fusca</name>
    <dbReference type="NCBI Taxonomy" id="682080"/>
    <lineage>
        <taxon>Eukaryota</taxon>
        <taxon>Fungi</taxon>
        <taxon>Dikarya</taxon>
        <taxon>Ascomycota</taxon>
        <taxon>Pezizomycotina</taxon>
        <taxon>Dothideomycetes</taxon>
        <taxon>Pleosporomycetidae</taxon>
        <taxon>Pleosporales</taxon>
        <taxon>Tetraplosphaeriaceae</taxon>
        <taxon>Polyplosphaeria</taxon>
    </lineage>
</organism>
<accession>A0A9P4UYD5</accession>
<feature type="signal peptide" evidence="7">
    <location>
        <begin position="1"/>
        <end position="27"/>
    </location>
</feature>
<dbReference type="Proteomes" id="UP000799444">
    <property type="component" value="Unassembled WGS sequence"/>
</dbReference>
<keyword evidence="4" id="KW-1015">Disulfide bond</keyword>
<dbReference type="InterPro" id="IPR028146">
    <property type="entry name" value="PRKCSH_N"/>
</dbReference>
<dbReference type="Pfam" id="PF13015">
    <property type="entry name" value="PRKCSH_1"/>
    <property type="match status" value="1"/>
</dbReference>
<keyword evidence="2 7" id="KW-0732">Signal</keyword>
<evidence type="ECO:0000256" key="5">
    <source>
        <dbReference type="SAM" id="Coils"/>
    </source>
</evidence>
<evidence type="ECO:0000256" key="4">
    <source>
        <dbReference type="ARBA" id="ARBA00023157"/>
    </source>
</evidence>
<dbReference type="EMBL" id="ML996167">
    <property type="protein sequence ID" value="KAF2733062.1"/>
    <property type="molecule type" value="Genomic_DNA"/>
</dbReference>
<dbReference type="Gene3D" id="2.70.130.10">
    <property type="entry name" value="Mannose-6-phosphate receptor binding domain"/>
    <property type="match status" value="1"/>
</dbReference>
<feature type="coiled-coil region" evidence="5">
    <location>
        <begin position="177"/>
        <end position="229"/>
    </location>
</feature>
<evidence type="ECO:0000256" key="3">
    <source>
        <dbReference type="ARBA" id="ARBA00022824"/>
    </source>
</evidence>
<feature type="domain" description="MRH" evidence="8">
    <location>
        <begin position="412"/>
        <end position="556"/>
    </location>
</feature>
<dbReference type="Pfam" id="PF12999">
    <property type="entry name" value="PRKCSH-like"/>
    <property type="match status" value="2"/>
</dbReference>
<dbReference type="GO" id="GO:0006491">
    <property type="term" value="P:N-glycan processing"/>
    <property type="evidence" value="ECO:0007669"/>
    <property type="project" value="TreeGrafter"/>
</dbReference>
<feature type="coiled-coil region" evidence="5">
    <location>
        <begin position="262"/>
        <end position="289"/>
    </location>
</feature>
<dbReference type="AlphaFoldDB" id="A0A9P4UYD5"/>